<proteinExistence type="predicted"/>
<accession>A0A0N0GFD8</accession>
<dbReference type="Proteomes" id="UP000037891">
    <property type="component" value="Unassembled WGS sequence"/>
</dbReference>
<dbReference type="EMBL" id="LGLN01000043">
    <property type="protein sequence ID" value="KPC31073.1"/>
    <property type="molecule type" value="Genomic_DNA"/>
</dbReference>
<name>A0A0N0GFD8_PSESX</name>
<reference evidence="1 2" key="1">
    <citation type="submission" date="2015-07" db="EMBL/GenBank/DDBJ databases">
        <authorList>
            <person name="Noorani M."/>
        </authorList>
    </citation>
    <scope>NUCLEOTIDE SEQUENCE [LARGE SCALE GENOMIC DNA]</scope>
    <source>
        <strain evidence="1 2">0788_9</strain>
    </source>
</reference>
<protein>
    <submittedName>
        <fullName evidence="1">Uncharacterized protein</fullName>
    </submittedName>
</protein>
<dbReference type="AlphaFoldDB" id="A0A0N0GFD8"/>
<evidence type="ECO:0000313" key="1">
    <source>
        <dbReference type="EMBL" id="KPC31073.1"/>
    </source>
</evidence>
<sequence length="47" mass="5019">MVRLDVNLIDVHAVAKGIDAVIDMANALAIDFDIVKEVRPGIDETAA</sequence>
<gene>
    <name evidence="1" type="ORF">ABJ99_4889</name>
</gene>
<comment type="caution">
    <text evidence="1">The sequence shown here is derived from an EMBL/GenBank/DDBJ whole genome shotgun (WGS) entry which is preliminary data.</text>
</comment>
<reference evidence="1 2" key="2">
    <citation type="submission" date="2015-10" db="EMBL/GenBank/DDBJ databases">
        <title>Comparative genomics and high-throughput reverse genetic screens identify a new phytobacterial MAMP and an Arabidopsis receptor required for immune elicitation.</title>
        <authorList>
            <person name="Mott G.A."/>
            <person name="Thakur S."/>
            <person name="Wang P.W."/>
            <person name="Desveaux D."/>
            <person name="Guttman D.S."/>
        </authorList>
    </citation>
    <scope>NUCLEOTIDE SEQUENCE [LARGE SCALE GENOMIC DNA]</scope>
    <source>
        <strain evidence="1 2">0788_9</strain>
    </source>
</reference>
<organism evidence="1 2">
    <name type="scientific">Pseudomonas syringae pv. cilantro</name>
    <dbReference type="NCBI Taxonomy" id="81035"/>
    <lineage>
        <taxon>Bacteria</taxon>
        <taxon>Pseudomonadati</taxon>
        <taxon>Pseudomonadota</taxon>
        <taxon>Gammaproteobacteria</taxon>
        <taxon>Pseudomonadales</taxon>
        <taxon>Pseudomonadaceae</taxon>
        <taxon>Pseudomonas</taxon>
        <taxon>Pseudomonas syringae</taxon>
    </lineage>
</organism>
<evidence type="ECO:0000313" key="2">
    <source>
        <dbReference type="Proteomes" id="UP000037891"/>
    </source>
</evidence>